<dbReference type="RefSeq" id="WP_220806332.1">
    <property type="nucleotide sequence ID" value="NZ_BPMK01000001.1"/>
</dbReference>
<evidence type="ECO:0000313" key="9">
    <source>
        <dbReference type="Proteomes" id="UP000887222"/>
    </source>
</evidence>
<keyword evidence="9" id="KW-1185">Reference proteome</keyword>
<reference evidence="8 9" key="1">
    <citation type="journal article" date="2022" name="Int. J. Syst. Evol. Microbiol.">
        <title>Noviherbaspirillum aridicola sp. nov., isolated from an arid soil in Pakistan.</title>
        <authorList>
            <person name="Khan I.U."/>
            <person name="Saqib M."/>
            <person name="Amin A."/>
            <person name="Hussain F."/>
            <person name="Li L."/>
            <person name="Liu Y.H."/>
            <person name="Fang B.Z."/>
            <person name="Ahmed I."/>
            <person name="Li W.J."/>
        </authorList>
    </citation>
    <scope>NUCLEOTIDE SEQUENCE [LARGE SCALE GENOMIC DNA]</scope>
    <source>
        <strain evidence="8 9">NCCP-691</strain>
    </source>
</reference>
<evidence type="ECO:0000256" key="1">
    <source>
        <dbReference type="ARBA" id="ARBA00004651"/>
    </source>
</evidence>
<dbReference type="Proteomes" id="UP000887222">
    <property type="component" value="Unassembled WGS sequence"/>
</dbReference>
<feature type="transmembrane region" description="Helical" evidence="7">
    <location>
        <begin position="150"/>
        <end position="171"/>
    </location>
</feature>
<comment type="caution">
    <text evidence="8">The sequence shown here is derived from an EMBL/GenBank/DDBJ whole genome shotgun (WGS) entry which is preliminary data.</text>
</comment>
<name>A0ABQ4PZ18_9BURK</name>
<feature type="transmembrane region" description="Helical" evidence="7">
    <location>
        <begin position="48"/>
        <end position="74"/>
    </location>
</feature>
<evidence type="ECO:0000256" key="4">
    <source>
        <dbReference type="ARBA" id="ARBA00022692"/>
    </source>
</evidence>
<evidence type="ECO:0000256" key="2">
    <source>
        <dbReference type="ARBA" id="ARBA00009784"/>
    </source>
</evidence>
<keyword evidence="6 7" id="KW-0472">Membrane</keyword>
<keyword evidence="3" id="KW-1003">Cell membrane</keyword>
<organism evidence="8 9">
    <name type="scientific">Noviherbaspirillum aridicola</name>
    <dbReference type="NCBI Taxonomy" id="2849687"/>
    <lineage>
        <taxon>Bacteria</taxon>
        <taxon>Pseudomonadati</taxon>
        <taxon>Pseudomonadota</taxon>
        <taxon>Betaproteobacteria</taxon>
        <taxon>Burkholderiales</taxon>
        <taxon>Oxalobacteraceae</taxon>
        <taxon>Noviherbaspirillum</taxon>
    </lineage>
</organism>
<feature type="transmembrane region" description="Helical" evidence="7">
    <location>
        <begin position="192"/>
        <end position="215"/>
    </location>
</feature>
<feature type="transmembrane region" description="Helical" evidence="7">
    <location>
        <begin position="118"/>
        <end position="138"/>
    </location>
</feature>
<keyword evidence="5 7" id="KW-1133">Transmembrane helix</keyword>
<accession>A0ABQ4PZ18</accession>
<comment type="subcellular location">
    <subcellularLocation>
        <location evidence="1 7">Cell membrane</location>
        <topology evidence="1 7">Multi-pass membrane protein</topology>
    </subcellularLocation>
</comment>
<dbReference type="EMBL" id="BPMK01000001">
    <property type="protein sequence ID" value="GIZ50145.1"/>
    <property type="molecule type" value="Genomic_DNA"/>
</dbReference>
<evidence type="ECO:0000256" key="5">
    <source>
        <dbReference type="ARBA" id="ARBA00022989"/>
    </source>
</evidence>
<protein>
    <recommendedName>
        <fullName evidence="7">UPF0056 membrane protein</fullName>
    </recommendedName>
</protein>
<comment type="similarity">
    <text evidence="2 7">Belongs to the UPF0056 (MarC) family.</text>
</comment>
<dbReference type="PANTHER" id="PTHR33508">
    <property type="entry name" value="UPF0056 MEMBRANE PROTEIN YHCE"/>
    <property type="match status" value="1"/>
</dbReference>
<proteinExistence type="inferred from homology"/>
<gene>
    <name evidence="8" type="ORF">NCCP691_01590</name>
</gene>
<evidence type="ECO:0000256" key="3">
    <source>
        <dbReference type="ARBA" id="ARBA00022475"/>
    </source>
</evidence>
<evidence type="ECO:0000313" key="8">
    <source>
        <dbReference type="EMBL" id="GIZ50145.1"/>
    </source>
</evidence>
<evidence type="ECO:0000256" key="6">
    <source>
        <dbReference type="ARBA" id="ARBA00023136"/>
    </source>
</evidence>
<comment type="caution">
    <text evidence="7">Lacks conserved residue(s) required for the propagation of feature annotation.</text>
</comment>
<dbReference type="PANTHER" id="PTHR33508:SF1">
    <property type="entry name" value="UPF0056 MEMBRANE PROTEIN YHCE"/>
    <property type="match status" value="1"/>
</dbReference>
<dbReference type="InterPro" id="IPR002771">
    <property type="entry name" value="Multi_antbiot-R_MarC"/>
</dbReference>
<sequence length="221" mass="22635">MDMFFLKAALLVPLTLLPILNPLGNATVFASAAAGAGPELESRLARQVALNCLFLLLGAMLIGSQVLAFFGVTLPAVRLGGGLMVAAAGWCFLNEAAAGTGAQAGNAWSESLVKTRSFYPISFPLTAGPGSLAAAITLGATEPGDLYDRAASVAGSILGLAVTVAVIYLFYRHASRIVGLLGEAGTVVVRRLFAFILLCAGIQVAWNAALDLLAASGLRLS</sequence>
<dbReference type="Pfam" id="PF01914">
    <property type="entry name" value="MarC"/>
    <property type="match status" value="1"/>
</dbReference>
<keyword evidence="4 7" id="KW-0812">Transmembrane</keyword>
<evidence type="ECO:0000256" key="7">
    <source>
        <dbReference type="RuleBase" id="RU362048"/>
    </source>
</evidence>